<reference evidence="2 3" key="1">
    <citation type="submission" date="2016-11" db="EMBL/GenBank/DDBJ databases">
        <authorList>
            <person name="Varghese N."/>
            <person name="Submissions S."/>
        </authorList>
    </citation>
    <scope>NUCLEOTIDE SEQUENCE [LARGE SCALE GENOMIC DNA]</scope>
    <source>
        <strain evidence="2 3">DSM 19027</strain>
    </source>
</reference>
<keyword evidence="1" id="KW-0472">Membrane</keyword>
<dbReference type="AlphaFoldDB" id="A0A1M6I053"/>
<dbReference type="Proteomes" id="UP000324781">
    <property type="component" value="Unassembled WGS sequence"/>
</dbReference>
<feature type="transmembrane region" description="Helical" evidence="1">
    <location>
        <begin position="62"/>
        <end position="84"/>
    </location>
</feature>
<keyword evidence="3" id="KW-1185">Reference proteome</keyword>
<organism evidence="2 3">
    <name type="scientific">Thermoclostridium caenicola</name>
    <dbReference type="NCBI Taxonomy" id="659425"/>
    <lineage>
        <taxon>Bacteria</taxon>
        <taxon>Bacillati</taxon>
        <taxon>Bacillota</taxon>
        <taxon>Clostridia</taxon>
        <taxon>Eubacteriales</taxon>
        <taxon>Oscillospiraceae</taxon>
        <taxon>Thermoclostridium</taxon>
    </lineage>
</organism>
<evidence type="ECO:0000313" key="3">
    <source>
        <dbReference type="Proteomes" id="UP000324781"/>
    </source>
</evidence>
<dbReference type="OrthoDB" id="2058860at2"/>
<protein>
    <submittedName>
        <fullName evidence="2">Uncharacterized protein</fullName>
    </submittedName>
</protein>
<accession>A0A1M6I053</accession>
<dbReference type="RefSeq" id="WP_149679120.1">
    <property type="nucleotide sequence ID" value="NZ_FQZP01000037.1"/>
</dbReference>
<feature type="transmembrane region" description="Helical" evidence="1">
    <location>
        <begin position="96"/>
        <end position="114"/>
    </location>
</feature>
<dbReference type="EMBL" id="FQZP01000037">
    <property type="protein sequence ID" value="SHJ27858.1"/>
    <property type="molecule type" value="Genomic_DNA"/>
</dbReference>
<keyword evidence="1" id="KW-0812">Transmembrane</keyword>
<gene>
    <name evidence="2" type="ORF">SAMN05444373_103725</name>
</gene>
<evidence type="ECO:0000313" key="2">
    <source>
        <dbReference type="EMBL" id="SHJ27858.1"/>
    </source>
</evidence>
<feature type="transmembrane region" description="Helical" evidence="1">
    <location>
        <begin position="36"/>
        <end position="56"/>
    </location>
</feature>
<feature type="transmembrane region" description="Helical" evidence="1">
    <location>
        <begin position="6"/>
        <end position="24"/>
    </location>
</feature>
<sequence>MKHVDLLAVETILSAALVWLGLSGKQFLWIHDARSAAITLGAAGFILCMASVGKFISAAWHHPLTICGYVLGTILMLSMIAQIFGLNMPVVGRPETALVIIGVCIVLKGIIARFELLLVN</sequence>
<keyword evidence="1" id="KW-1133">Transmembrane helix</keyword>
<name>A0A1M6I053_9FIRM</name>
<proteinExistence type="predicted"/>
<evidence type="ECO:0000256" key="1">
    <source>
        <dbReference type="SAM" id="Phobius"/>
    </source>
</evidence>